<feature type="compositionally biased region" description="Polar residues" evidence="2">
    <location>
        <begin position="521"/>
        <end position="532"/>
    </location>
</feature>
<feature type="compositionally biased region" description="Basic residues" evidence="2">
    <location>
        <begin position="646"/>
        <end position="657"/>
    </location>
</feature>
<feature type="compositionally biased region" description="Basic and acidic residues" evidence="2">
    <location>
        <begin position="381"/>
        <end position="394"/>
    </location>
</feature>
<feature type="compositionally biased region" description="Low complexity" evidence="2">
    <location>
        <begin position="533"/>
        <end position="544"/>
    </location>
</feature>
<feature type="coiled-coil region" evidence="1">
    <location>
        <begin position="687"/>
        <end position="714"/>
    </location>
</feature>
<evidence type="ECO:0000256" key="1">
    <source>
        <dbReference type="SAM" id="Coils"/>
    </source>
</evidence>
<sequence length="1078" mass="118705">MHVVVDTVAESLSKSAEKIEEKTETTAANKSEQVTLTTIPTTESSLKVISPSESHEELESRKDTDDDKGVQSKVASKPLPDNLYNPEDSLQTTTMNSIEKKRPVEGSGTNVSLDIPVNSHNLTTTTEENSILFDTNKDAANEAELATPQTDKINVTITESKDKNSLEAPTTYQDKTTDMYTVTSRNGQTGINEFFHPSTLTTTGLFSYTTEVSSTEMNTEANDYTAEEASKTTALPISSNKLETKEFMDVPQSNGKTEFNKNKESAIQTTDSAVEMRTSITELLTTELSTTPSSTNANSGNPENALTEVITDRITTDTYYSQGYETTALPDVVNAQANVNSHLNAEKEEQSLTNIDEKLSKDTAENKPSTLPIGEKLLGNSEEKSVETTTEKPKSLNVSTQGNLLQNPADVTSRTSAVNRTPLTIPFNDQFATITTEMNKNPGPLPTVEKKDKLFTSASLEKNSSNILSSEQSTLENTTELLTTVVKNSGRPKVKVGTTSLLLVGENYDSMEAAESEIETRFSSSATEPNILSTTTSKTTHTPSGFKKKSADLSSDTVSRNETSVFDFTTQQSVINRDEQKAPNEELSLTNSTNSKQQSRCETNKAKEVTAESDLTNPPNITKVDSEVSQKAKKNKNSEKTLSAKSTKKHSQSKKNRTKSERAEIKLQESTEIVAEFDPDDPAEKIRQGWRRALDELRQRLRAHLEKRRKMNSNKNNFGSDATVIAKENSDAGVDEQDGHRYIIQVVRSVVKEHRSDAKSNRPQVSLLRSDSEEGEPILTAEQSLKTLLDEKQKSNVSDELVAPEKGDDKTEKLKTAKPLTKFPSHDNETKGKSEKADGILLSFAGVPTKKEFKSEEARVINQTSLLIAENTTKVSNDVLEDAKFEKIVENENLTLLREIESFDLNGTEEEKFGVLDLSENYTAIPKETPKETTTSILYDQDSSENFHNVGITLTTEPTVSAASSQPLKIKEDLMTSKIGTHGSEGTFVSNATNTEVLEETKNTSKPLKTETDGISEERSDEIIILRLEPKEKLLKAVKNPEVALVVDDNYESRRVTETEVVGAVESGKNLESGEKYE</sequence>
<evidence type="ECO:0000313" key="4">
    <source>
        <dbReference type="Proteomes" id="UP000274131"/>
    </source>
</evidence>
<feature type="compositionally biased region" description="Basic and acidic residues" evidence="2">
    <location>
        <begin position="803"/>
        <end position="813"/>
    </location>
</feature>
<feature type="region of interest" description="Disordered" evidence="2">
    <location>
        <begin position="754"/>
        <end position="773"/>
    </location>
</feature>
<feature type="compositionally biased region" description="Basic and acidic residues" evidence="2">
    <location>
        <begin position="347"/>
        <end position="365"/>
    </location>
</feature>
<keyword evidence="4" id="KW-1185">Reference proteome</keyword>
<feature type="region of interest" description="Disordered" evidence="2">
    <location>
        <begin position="520"/>
        <end position="664"/>
    </location>
</feature>
<dbReference type="AlphaFoldDB" id="A0A0N4VIB4"/>
<feature type="compositionally biased region" description="Polar residues" evidence="2">
    <location>
        <begin position="587"/>
        <end position="601"/>
    </location>
</feature>
<feature type="compositionally biased region" description="Polar residues" evidence="2">
    <location>
        <begin position="33"/>
        <end position="47"/>
    </location>
</feature>
<proteinExistence type="predicted"/>
<dbReference type="EMBL" id="UXUI01010377">
    <property type="protein sequence ID" value="VDD95159.1"/>
    <property type="molecule type" value="Genomic_DNA"/>
</dbReference>
<feature type="region of interest" description="Disordered" evidence="2">
    <location>
        <begin position="16"/>
        <end position="89"/>
    </location>
</feature>
<keyword evidence="1" id="KW-0175">Coiled coil</keyword>
<feature type="compositionally biased region" description="Polar residues" evidence="2">
    <location>
        <begin position="552"/>
        <end position="575"/>
    </location>
</feature>
<dbReference type="STRING" id="51028.A0A0N4VIB4"/>
<reference evidence="3 4" key="2">
    <citation type="submission" date="2018-10" db="EMBL/GenBank/DDBJ databases">
        <authorList>
            <consortium name="Pathogen Informatics"/>
        </authorList>
    </citation>
    <scope>NUCLEOTIDE SEQUENCE [LARGE SCALE GENOMIC DNA]</scope>
</reference>
<protein>
    <submittedName>
        <fullName evidence="5">EGF-like domain-containing protein</fullName>
    </submittedName>
</protein>
<name>A0A0N4VIB4_ENTVE</name>
<feature type="compositionally biased region" description="Polar residues" evidence="2">
    <location>
        <begin position="396"/>
        <end position="416"/>
    </location>
</feature>
<evidence type="ECO:0000313" key="3">
    <source>
        <dbReference type="EMBL" id="VDD95159.1"/>
    </source>
</evidence>
<evidence type="ECO:0000313" key="5">
    <source>
        <dbReference type="WBParaSite" id="EVEC_0001056701-mRNA-1"/>
    </source>
</evidence>
<dbReference type="Proteomes" id="UP000274131">
    <property type="component" value="Unassembled WGS sequence"/>
</dbReference>
<feature type="region of interest" description="Disordered" evidence="2">
    <location>
        <begin position="790"/>
        <end position="813"/>
    </location>
</feature>
<accession>A0A0N4VIB4</accession>
<gene>
    <name evidence="3" type="ORF">EVEC_LOCUS9910</name>
</gene>
<organism evidence="5">
    <name type="scientific">Enterobius vermicularis</name>
    <name type="common">Human pinworm</name>
    <dbReference type="NCBI Taxonomy" id="51028"/>
    <lineage>
        <taxon>Eukaryota</taxon>
        <taxon>Metazoa</taxon>
        <taxon>Ecdysozoa</taxon>
        <taxon>Nematoda</taxon>
        <taxon>Chromadorea</taxon>
        <taxon>Rhabditida</taxon>
        <taxon>Spirurina</taxon>
        <taxon>Oxyuridomorpha</taxon>
        <taxon>Oxyuroidea</taxon>
        <taxon>Oxyuridae</taxon>
        <taxon>Enterobius</taxon>
    </lineage>
</organism>
<reference evidence="5" key="1">
    <citation type="submission" date="2017-02" db="UniProtKB">
        <authorList>
            <consortium name="WormBaseParasite"/>
        </authorList>
    </citation>
    <scope>IDENTIFICATION</scope>
</reference>
<feature type="region of interest" description="Disordered" evidence="2">
    <location>
        <begin position="347"/>
        <end position="416"/>
    </location>
</feature>
<feature type="compositionally biased region" description="Basic and acidic residues" evidence="2">
    <location>
        <begin position="53"/>
        <end position="70"/>
    </location>
</feature>
<dbReference type="WBParaSite" id="EVEC_0001056701-mRNA-1">
    <property type="protein sequence ID" value="EVEC_0001056701-mRNA-1"/>
    <property type="gene ID" value="EVEC_0001056701"/>
</dbReference>
<evidence type="ECO:0000256" key="2">
    <source>
        <dbReference type="SAM" id="MobiDB-lite"/>
    </source>
</evidence>